<dbReference type="KEGG" id="chu:CHU_3268"/>
<name>A0A6N4SVL6_CYTH3</name>
<evidence type="ECO:0000256" key="2">
    <source>
        <dbReference type="ARBA" id="ARBA00013194"/>
    </source>
</evidence>
<dbReference type="Pfam" id="PF13616">
    <property type="entry name" value="Rotamase_3"/>
    <property type="match status" value="1"/>
</dbReference>
<dbReference type="Proteomes" id="UP000001822">
    <property type="component" value="Chromosome"/>
</dbReference>
<protein>
    <recommendedName>
        <fullName evidence="2">peptidylprolyl isomerase</fullName>
        <ecNumber evidence="2">5.2.1.8</ecNumber>
    </recommendedName>
</protein>
<evidence type="ECO:0000256" key="1">
    <source>
        <dbReference type="ARBA" id="ARBA00000971"/>
    </source>
</evidence>
<proteinExistence type="predicted"/>
<dbReference type="RefSeq" id="WP_011586617.1">
    <property type="nucleotide sequence ID" value="NC_008255.1"/>
</dbReference>
<evidence type="ECO:0000313" key="8">
    <source>
        <dbReference type="EMBL" id="ABG60507.1"/>
    </source>
</evidence>
<reference evidence="8 9" key="1">
    <citation type="journal article" date="2007" name="Appl. Environ. Microbiol.">
        <title>Genome sequence of the cellulolytic gliding bacterium Cytophaga hutchinsonii.</title>
        <authorList>
            <person name="Xie G."/>
            <person name="Bruce D.C."/>
            <person name="Challacombe J.F."/>
            <person name="Chertkov O."/>
            <person name="Detter J.C."/>
            <person name="Gilna P."/>
            <person name="Han C.S."/>
            <person name="Lucas S."/>
            <person name="Misra M."/>
            <person name="Myers G.L."/>
            <person name="Richardson P."/>
            <person name="Tapia R."/>
            <person name="Thayer N."/>
            <person name="Thompson L.S."/>
            <person name="Brettin T.S."/>
            <person name="Henrissat B."/>
            <person name="Wilson D.B."/>
            <person name="McBride M.J."/>
        </authorList>
    </citation>
    <scope>NUCLEOTIDE SEQUENCE [LARGE SCALE GENOMIC DNA]</scope>
    <source>
        <strain evidence="9">ATCC 33406 / DSM 1761 / CIP 103989 / NBRC 15051 / NCIMB 9469 / D465</strain>
    </source>
</reference>
<dbReference type="GO" id="GO:0003755">
    <property type="term" value="F:peptidyl-prolyl cis-trans isomerase activity"/>
    <property type="evidence" value="ECO:0007669"/>
    <property type="project" value="UniProtKB-KW"/>
</dbReference>
<keyword evidence="3" id="KW-0732">Signal</keyword>
<dbReference type="InterPro" id="IPR000297">
    <property type="entry name" value="PPIase_PpiC"/>
</dbReference>
<comment type="catalytic activity">
    <reaction evidence="1">
        <text>[protein]-peptidylproline (omega=180) = [protein]-peptidylproline (omega=0)</text>
        <dbReference type="Rhea" id="RHEA:16237"/>
        <dbReference type="Rhea" id="RHEA-COMP:10747"/>
        <dbReference type="Rhea" id="RHEA-COMP:10748"/>
        <dbReference type="ChEBI" id="CHEBI:83833"/>
        <dbReference type="ChEBI" id="CHEBI:83834"/>
        <dbReference type="EC" id="5.2.1.8"/>
    </reaction>
</comment>
<dbReference type="OrthoDB" id="9812372at2"/>
<dbReference type="PANTHER" id="PTHR47245:SF1">
    <property type="entry name" value="FOLDASE PROTEIN PRSA"/>
    <property type="match status" value="1"/>
</dbReference>
<accession>A0A6N4SVL6</accession>
<dbReference type="PANTHER" id="PTHR47245">
    <property type="entry name" value="PEPTIDYLPROLYL ISOMERASE"/>
    <property type="match status" value="1"/>
</dbReference>
<evidence type="ECO:0000256" key="4">
    <source>
        <dbReference type="ARBA" id="ARBA00023110"/>
    </source>
</evidence>
<dbReference type="InterPro" id="IPR050245">
    <property type="entry name" value="PrsA_foldase"/>
</dbReference>
<dbReference type="PROSITE" id="PS50198">
    <property type="entry name" value="PPIC_PPIASE_2"/>
    <property type="match status" value="1"/>
</dbReference>
<gene>
    <name evidence="8" type="ordered locus">CHU_3268</name>
</gene>
<evidence type="ECO:0000256" key="5">
    <source>
        <dbReference type="ARBA" id="ARBA00023235"/>
    </source>
</evidence>
<evidence type="ECO:0000256" key="6">
    <source>
        <dbReference type="PROSITE-ProRule" id="PRU00278"/>
    </source>
</evidence>
<evidence type="ECO:0000313" key="9">
    <source>
        <dbReference type="Proteomes" id="UP000001822"/>
    </source>
</evidence>
<dbReference type="InterPro" id="IPR046357">
    <property type="entry name" value="PPIase_dom_sf"/>
</dbReference>
<dbReference type="Gene3D" id="3.10.50.40">
    <property type="match status" value="1"/>
</dbReference>
<feature type="domain" description="PpiC" evidence="7">
    <location>
        <begin position="336"/>
        <end position="438"/>
    </location>
</feature>
<keyword evidence="4 6" id="KW-0697">Rotamase</keyword>
<dbReference type="InterPro" id="IPR027304">
    <property type="entry name" value="Trigger_fact/SurA_dom_sf"/>
</dbReference>
<organism evidence="8 9">
    <name type="scientific">Cytophaga hutchinsonii (strain ATCC 33406 / DSM 1761 / CIP 103989 / NBRC 15051 / NCIMB 9469 / D465)</name>
    <dbReference type="NCBI Taxonomy" id="269798"/>
    <lineage>
        <taxon>Bacteria</taxon>
        <taxon>Pseudomonadati</taxon>
        <taxon>Bacteroidota</taxon>
        <taxon>Cytophagia</taxon>
        <taxon>Cytophagales</taxon>
        <taxon>Cytophagaceae</taxon>
        <taxon>Cytophaga</taxon>
    </lineage>
</organism>
<evidence type="ECO:0000256" key="3">
    <source>
        <dbReference type="ARBA" id="ARBA00022729"/>
    </source>
</evidence>
<evidence type="ECO:0000259" key="7">
    <source>
        <dbReference type="PROSITE" id="PS50198"/>
    </source>
</evidence>
<dbReference type="EMBL" id="CP000383">
    <property type="protein sequence ID" value="ABG60507.1"/>
    <property type="molecule type" value="Genomic_DNA"/>
</dbReference>
<dbReference type="SUPFAM" id="SSF109998">
    <property type="entry name" value="Triger factor/SurA peptide-binding domain-like"/>
    <property type="match status" value="1"/>
</dbReference>
<sequence>MGIFNKINQRSGLVVGTIVAGLLLFLLGDAFTSKNSFFSSFNNKVGEIDGSNITVEEFQKEITKAEALYGGNGNNANMDDLAWTQLVFERVNKVVYEKAGIEISEGEKVDLLEGEHMSDVVKQQFGSAEQLKQFLKYLDSDQIQSEEERASIKGRWRALKEYVYNERMRSKYETIIKKSEYVTKAEAKRYYHALNDKAEAEYVYVPYFSINDTTITVTDAMLEDYLKAHKNEFEVEAGRSIEFAVFNNVPTGVDSSYVKKDLAELKDEFVLAKNDSAFIRSNSDAPADPSYVQLNQLPPALAARVNSLQIDSVYGPFSYGTGYSLTKILKIESDTNVMAKASHILFRTNETDPAEKKAEAKKQAQQILAEIQNGASFEKMAAQYGGDGTAANGGDLGWFGKGQMVKPFENAIFGASKPGLLPNIVETQFGYHIIRVDVAKTGRKFLIASVQKNVEAFDNTVDSIYRNADAFAASVKDTGTFRTEIKKYTAGVAKYEQANVDGAAKGITSINEAREIVKWLYSDDRSVNDVSSVFTVENKNVVVLLTRIREKGTASVEDVKDQIKPRVIIEAKAKLIKEKLKVEGNDFAAAAKAYGKDAVTGTASDISLSSGMITNVGYEPEAVGALFGLAKEKKTEAFTGENGVLVLKNKNITVSEVADYNQFVTQLQQQRNNRLAYGTVEAAVKKTVEIEDMRYRY</sequence>
<keyword evidence="5 6" id="KW-0413">Isomerase</keyword>
<dbReference type="EC" id="5.2.1.8" evidence="2"/>
<dbReference type="Pfam" id="PF13623">
    <property type="entry name" value="SurA_N_2"/>
    <property type="match status" value="1"/>
</dbReference>
<dbReference type="AlphaFoldDB" id="A0A6N4SVL6"/>
<dbReference type="SUPFAM" id="SSF54534">
    <property type="entry name" value="FKBP-like"/>
    <property type="match status" value="1"/>
</dbReference>
<keyword evidence="9" id="KW-1185">Reference proteome</keyword>